<keyword evidence="3" id="KW-1185">Reference proteome</keyword>
<dbReference type="RefSeq" id="WP_112426739.1">
    <property type="nucleotide sequence ID" value="NZ_MCIF01000002.1"/>
</dbReference>
<feature type="compositionally biased region" description="Basic and acidic residues" evidence="1">
    <location>
        <begin position="77"/>
        <end position="100"/>
    </location>
</feature>
<dbReference type="EMBL" id="MCIF01000002">
    <property type="protein sequence ID" value="RAQ94660.1"/>
    <property type="molecule type" value="Genomic_DNA"/>
</dbReference>
<organism evidence="2 3">
    <name type="scientific">Thermogemmatispora tikiterensis</name>
    <dbReference type="NCBI Taxonomy" id="1825093"/>
    <lineage>
        <taxon>Bacteria</taxon>
        <taxon>Bacillati</taxon>
        <taxon>Chloroflexota</taxon>
        <taxon>Ktedonobacteria</taxon>
        <taxon>Thermogemmatisporales</taxon>
        <taxon>Thermogemmatisporaceae</taxon>
        <taxon>Thermogemmatispora</taxon>
    </lineage>
</organism>
<comment type="caution">
    <text evidence="2">The sequence shown here is derived from an EMBL/GenBank/DDBJ whole genome shotgun (WGS) entry which is preliminary data.</text>
</comment>
<proteinExistence type="predicted"/>
<sequence length="309" mass="35351">MELSLRLDTLGVVEVRYLRGRERYRDWPPFQLVAASRQARIQAYMSREVAEQLHQQILAVEAAVGLDVEFEDEDEDHLEKEHSSRSIDEKHFDDATERESSASTFSPSLAQALDRLNELARQRLPEASSSSSAAERGELLAEEGELSAEEEGALEQLQDAFTQMMDVVRELAEEMATDALKLNGRFRCARTNIIFTQADLPEEEEETPEEEEGTEEEAAEEPGAEGVEEEVGEEEVVEFEVELVMVLQLFEEGRARSDDSPAVELQLDVDDFERLHETLDLALQREERSRRRSSSHLTSERGRRNRRRR</sequence>
<feature type="region of interest" description="Disordered" evidence="1">
    <location>
        <begin position="72"/>
        <end position="107"/>
    </location>
</feature>
<feature type="region of interest" description="Disordered" evidence="1">
    <location>
        <begin position="123"/>
        <end position="151"/>
    </location>
</feature>
<feature type="compositionally biased region" description="Acidic residues" evidence="1">
    <location>
        <begin position="200"/>
        <end position="235"/>
    </location>
</feature>
<feature type="region of interest" description="Disordered" evidence="1">
    <location>
        <begin position="284"/>
        <end position="309"/>
    </location>
</feature>
<reference evidence="2 3" key="1">
    <citation type="submission" date="2016-08" db="EMBL/GenBank/DDBJ databases">
        <title>Analysis of Carbohydrate Active Enzymes in Thermogemmatispora T81 Reveals Carbohydrate Degradation Ability.</title>
        <authorList>
            <person name="Tomazini A."/>
            <person name="Lal S."/>
            <person name="Stott M."/>
            <person name="Henrissat B."/>
            <person name="Polikarpov I."/>
            <person name="Sparling R."/>
            <person name="Levin D.B."/>
        </authorList>
    </citation>
    <scope>NUCLEOTIDE SEQUENCE [LARGE SCALE GENOMIC DNA]</scope>
    <source>
        <strain evidence="2 3">T81</strain>
    </source>
</reference>
<evidence type="ECO:0000313" key="2">
    <source>
        <dbReference type="EMBL" id="RAQ94660.1"/>
    </source>
</evidence>
<gene>
    <name evidence="2" type="ORF">A4R35_03875</name>
</gene>
<name>A0A328VFY4_9CHLR</name>
<dbReference type="OrthoDB" id="156853at2"/>
<evidence type="ECO:0000313" key="3">
    <source>
        <dbReference type="Proteomes" id="UP000248706"/>
    </source>
</evidence>
<feature type="compositionally biased region" description="Acidic residues" evidence="1">
    <location>
        <begin position="140"/>
        <end position="151"/>
    </location>
</feature>
<protein>
    <submittedName>
        <fullName evidence="2">Uncharacterized protein</fullName>
    </submittedName>
</protein>
<evidence type="ECO:0000256" key="1">
    <source>
        <dbReference type="SAM" id="MobiDB-lite"/>
    </source>
</evidence>
<feature type="region of interest" description="Disordered" evidence="1">
    <location>
        <begin position="198"/>
        <end position="235"/>
    </location>
</feature>
<feature type="compositionally biased region" description="Low complexity" evidence="1">
    <location>
        <begin position="125"/>
        <end position="134"/>
    </location>
</feature>
<accession>A0A328VFY4</accession>
<dbReference type="AlphaFoldDB" id="A0A328VFY4"/>
<dbReference type="Proteomes" id="UP000248706">
    <property type="component" value="Unassembled WGS sequence"/>
</dbReference>